<dbReference type="RefSeq" id="WP_377769547.1">
    <property type="nucleotide sequence ID" value="NZ_JBHUHO010000007.1"/>
</dbReference>
<keyword evidence="2" id="KW-0805">Transcription regulation</keyword>
<evidence type="ECO:0000256" key="4">
    <source>
        <dbReference type="ARBA" id="ARBA00023163"/>
    </source>
</evidence>
<dbReference type="SUPFAM" id="SSF53822">
    <property type="entry name" value="Periplasmic binding protein-like I"/>
    <property type="match status" value="1"/>
</dbReference>
<proteinExistence type="predicted"/>
<dbReference type="InterPro" id="IPR000843">
    <property type="entry name" value="HTH_LacI"/>
</dbReference>
<keyword evidence="1" id="KW-0678">Repressor</keyword>
<dbReference type="CDD" id="cd06267">
    <property type="entry name" value="PBP1_LacI_sugar_binding-like"/>
    <property type="match status" value="1"/>
</dbReference>
<evidence type="ECO:0000313" key="7">
    <source>
        <dbReference type="Proteomes" id="UP001597362"/>
    </source>
</evidence>
<dbReference type="Gene3D" id="3.40.50.2300">
    <property type="match status" value="2"/>
</dbReference>
<dbReference type="Pfam" id="PF00532">
    <property type="entry name" value="Peripla_BP_1"/>
    <property type="match status" value="1"/>
</dbReference>
<evidence type="ECO:0000256" key="1">
    <source>
        <dbReference type="ARBA" id="ARBA00022491"/>
    </source>
</evidence>
<keyword evidence="4" id="KW-0804">Transcription</keyword>
<organism evidence="6 7">
    <name type="scientific">Paenibacillus yanchengensis</name>
    <dbReference type="NCBI Taxonomy" id="2035833"/>
    <lineage>
        <taxon>Bacteria</taxon>
        <taxon>Bacillati</taxon>
        <taxon>Bacillota</taxon>
        <taxon>Bacilli</taxon>
        <taxon>Bacillales</taxon>
        <taxon>Paenibacillaceae</taxon>
        <taxon>Paenibacillus</taxon>
    </lineage>
</organism>
<name>A0ABW4YFT0_9BACL</name>
<sequence>MVTKKEIAEYLGISRTSVSLVLNNSPGHNISIETSKKILQAAKDLGYRDIEFSPKLCYVLYDRDANDPRYMADLHTIESAASQYNYGLIFMNITPDGESLNKLQKIIENQEIDGFVISGDVDGKLLNIFQQSNVPYILYGKPLYEIEKNCNHIANDDRKLAYDAVSNLLDMGHTRIALFMGSLDYLIHQRTLEGYLEAHKNKGVEVDKSLIQISNDENGFEICKRARMLRLHYSAAFCANTVIQFGALQYLQSTGIAVPADISLVGSGFSELVKLSIPPLTTYYVSNTEKERIVSLLIEQINNKTSNEPISVYITDFECFEGGTIAPYKSVDHQKGAVADQS</sequence>
<evidence type="ECO:0000313" key="6">
    <source>
        <dbReference type="EMBL" id="MFD2114533.1"/>
    </source>
</evidence>
<dbReference type="EMBL" id="JBHUHO010000007">
    <property type="protein sequence ID" value="MFD2114533.1"/>
    <property type="molecule type" value="Genomic_DNA"/>
</dbReference>
<evidence type="ECO:0000259" key="5">
    <source>
        <dbReference type="PROSITE" id="PS50932"/>
    </source>
</evidence>
<comment type="caution">
    <text evidence="6">The sequence shown here is derived from an EMBL/GenBank/DDBJ whole genome shotgun (WGS) entry which is preliminary data.</text>
</comment>
<dbReference type="InterPro" id="IPR010982">
    <property type="entry name" value="Lambda_DNA-bd_dom_sf"/>
</dbReference>
<keyword evidence="3 6" id="KW-0238">DNA-binding</keyword>
<evidence type="ECO:0000256" key="3">
    <source>
        <dbReference type="ARBA" id="ARBA00023125"/>
    </source>
</evidence>
<protein>
    <submittedName>
        <fullName evidence="6">LacI family DNA-binding transcriptional regulator</fullName>
    </submittedName>
</protein>
<dbReference type="InterPro" id="IPR001761">
    <property type="entry name" value="Peripla_BP/Lac1_sug-bd_dom"/>
</dbReference>
<dbReference type="CDD" id="cd01392">
    <property type="entry name" value="HTH_LacI"/>
    <property type="match status" value="1"/>
</dbReference>
<dbReference type="PROSITE" id="PS50932">
    <property type="entry name" value="HTH_LACI_2"/>
    <property type="match status" value="1"/>
</dbReference>
<dbReference type="InterPro" id="IPR028082">
    <property type="entry name" value="Peripla_BP_I"/>
</dbReference>
<dbReference type="PANTHER" id="PTHR30146:SF148">
    <property type="entry name" value="HTH-TYPE TRANSCRIPTIONAL REPRESSOR PURR-RELATED"/>
    <property type="match status" value="1"/>
</dbReference>
<dbReference type="PANTHER" id="PTHR30146">
    <property type="entry name" value="LACI-RELATED TRANSCRIPTIONAL REPRESSOR"/>
    <property type="match status" value="1"/>
</dbReference>
<accession>A0ABW4YFT0</accession>
<dbReference type="Proteomes" id="UP001597362">
    <property type="component" value="Unassembled WGS sequence"/>
</dbReference>
<dbReference type="SUPFAM" id="SSF47413">
    <property type="entry name" value="lambda repressor-like DNA-binding domains"/>
    <property type="match status" value="1"/>
</dbReference>
<dbReference type="Pfam" id="PF00356">
    <property type="entry name" value="LacI"/>
    <property type="match status" value="1"/>
</dbReference>
<keyword evidence="7" id="KW-1185">Reference proteome</keyword>
<dbReference type="GO" id="GO:0003677">
    <property type="term" value="F:DNA binding"/>
    <property type="evidence" value="ECO:0007669"/>
    <property type="project" value="UniProtKB-KW"/>
</dbReference>
<evidence type="ECO:0000256" key="2">
    <source>
        <dbReference type="ARBA" id="ARBA00023015"/>
    </source>
</evidence>
<feature type="domain" description="HTH lacI-type" evidence="5">
    <location>
        <begin position="2"/>
        <end position="48"/>
    </location>
</feature>
<dbReference type="Gene3D" id="1.10.260.40">
    <property type="entry name" value="lambda repressor-like DNA-binding domains"/>
    <property type="match status" value="1"/>
</dbReference>
<gene>
    <name evidence="6" type="ORF">ACFSJH_02080</name>
</gene>
<dbReference type="SMART" id="SM00354">
    <property type="entry name" value="HTH_LACI"/>
    <property type="match status" value="1"/>
</dbReference>
<reference evidence="7" key="1">
    <citation type="journal article" date="2019" name="Int. J. Syst. Evol. Microbiol.">
        <title>The Global Catalogue of Microorganisms (GCM) 10K type strain sequencing project: providing services to taxonomists for standard genome sequencing and annotation.</title>
        <authorList>
            <consortium name="The Broad Institute Genomics Platform"/>
            <consortium name="The Broad Institute Genome Sequencing Center for Infectious Disease"/>
            <person name="Wu L."/>
            <person name="Ma J."/>
        </authorList>
    </citation>
    <scope>NUCLEOTIDE SEQUENCE [LARGE SCALE GENOMIC DNA]</scope>
    <source>
        <strain evidence="7">GH52</strain>
    </source>
</reference>